<protein>
    <submittedName>
        <fullName evidence="1">Uncharacterized protein</fullName>
    </submittedName>
</protein>
<dbReference type="EMBL" id="GBRH01271727">
    <property type="protein sequence ID" value="JAD26168.1"/>
    <property type="molecule type" value="Transcribed_RNA"/>
</dbReference>
<reference evidence="1" key="1">
    <citation type="submission" date="2014-09" db="EMBL/GenBank/DDBJ databases">
        <authorList>
            <person name="Magalhaes I.L.F."/>
            <person name="Oliveira U."/>
            <person name="Santos F.R."/>
            <person name="Vidigal T.H.D.A."/>
            <person name="Brescovit A.D."/>
            <person name="Santos A.J."/>
        </authorList>
    </citation>
    <scope>NUCLEOTIDE SEQUENCE</scope>
    <source>
        <tissue evidence="1">Shoot tissue taken approximately 20 cm above the soil surface</tissue>
    </source>
</reference>
<organism evidence="1">
    <name type="scientific">Arundo donax</name>
    <name type="common">Giant reed</name>
    <name type="synonym">Donax arundinaceus</name>
    <dbReference type="NCBI Taxonomy" id="35708"/>
    <lineage>
        <taxon>Eukaryota</taxon>
        <taxon>Viridiplantae</taxon>
        <taxon>Streptophyta</taxon>
        <taxon>Embryophyta</taxon>
        <taxon>Tracheophyta</taxon>
        <taxon>Spermatophyta</taxon>
        <taxon>Magnoliopsida</taxon>
        <taxon>Liliopsida</taxon>
        <taxon>Poales</taxon>
        <taxon>Poaceae</taxon>
        <taxon>PACMAD clade</taxon>
        <taxon>Arundinoideae</taxon>
        <taxon>Arundineae</taxon>
        <taxon>Arundo</taxon>
    </lineage>
</organism>
<reference evidence="1" key="2">
    <citation type="journal article" date="2015" name="Data Brief">
        <title>Shoot transcriptome of the giant reed, Arundo donax.</title>
        <authorList>
            <person name="Barrero R.A."/>
            <person name="Guerrero F.D."/>
            <person name="Moolhuijzen P."/>
            <person name="Goolsby J.A."/>
            <person name="Tidwell J."/>
            <person name="Bellgard S.E."/>
            <person name="Bellgard M.I."/>
        </authorList>
    </citation>
    <scope>NUCLEOTIDE SEQUENCE</scope>
    <source>
        <tissue evidence="1">Shoot tissue taken approximately 20 cm above the soil surface</tissue>
    </source>
</reference>
<name>A0A0A8YL16_ARUDO</name>
<proteinExistence type="predicted"/>
<accession>A0A0A8YL16</accession>
<evidence type="ECO:0000313" key="1">
    <source>
        <dbReference type="EMBL" id="JAD26168.1"/>
    </source>
</evidence>
<dbReference type="AlphaFoldDB" id="A0A0A8YL16"/>
<sequence length="28" mass="3123">MGAKSTEGDTFRGFSEKYWTAINNSDPI</sequence>